<dbReference type="InterPro" id="IPR029058">
    <property type="entry name" value="AB_hydrolase_fold"/>
</dbReference>
<sequence length="297" mass="33021">MAPQTLRVPHLGGIDVGYEMPFPYDSKKPTCVLVNSMCMTTDLYRVQFENKALTDRVNLLAIEPLGHGSTTSVSEHFTYWDSAAMNIQVMDALGIKKAFTIGTSQGGWVVMRMALLAPDRIEGVIPLGTSMDFESEASRSMGCWEPNAILSPFVQKWSSLTATPEWIVDDEWCGMVGAFGFGDHATEATSAFWTQTLKTVYQGDLGRKKARMAVICLLERDGLHLRLQDIKCPVYWLQGSKDMPFGTELPKEEIRLFTNSPEAKLEIVEGGAHYLNATNPKEVESALIAMVEKYHKS</sequence>
<accession>A0A9P4HZL4</accession>
<keyword evidence="2" id="KW-0378">Hydrolase</keyword>
<protein>
    <submittedName>
        <fullName evidence="2">Alpha/beta hydrolase</fullName>
    </submittedName>
</protein>
<comment type="caution">
    <text evidence="2">The sequence shown here is derived from an EMBL/GenBank/DDBJ whole genome shotgun (WGS) entry which is preliminary data.</text>
</comment>
<dbReference type="InterPro" id="IPR050266">
    <property type="entry name" value="AB_hydrolase_sf"/>
</dbReference>
<proteinExistence type="predicted"/>
<organism evidence="2 3">
    <name type="scientific">Saccharata proteae CBS 121410</name>
    <dbReference type="NCBI Taxonomy" id="1314787"/>
    <lineage>
        <taxon>Eukaryota</taxon>
        <taxon>Fungi</taxon>
        <taxon>Dikarya</taxon>
        <taxon>Ascomycota</taxon>
        <taxon>Pezizomycotina</taxon>
        <taxon>Dothideomycetes</taxon>
        <taxon>Dothideomycetes incertae sedis</taxon>
        <taxon>Botryosphaeriales</taxon>
        <taxon>Saccharataceae</taxon>
        <taxon>Saccharata</taxon>
    </lineage>
</organism>
<name>A0A9P4HZL4_9PEZI</name>
<evidence type="ECO:0000313" key="3">
    <source>
        <dbReference type="Proteomes" id="UP000799776"/>
    </source>
</evidence>
<gene>
    <name evidence="2" type="ORF">K490DRAFT_39409</name>
</gene>
<reference evidence="2" key="1">
    <citation type="journal article" date="2020" name="Stud. Mycol.">
        <title>101 Dothideomycetes genomes: a test case for predicting lifestyles and emergence of pathogens.</title>
        <authorList>
            <person name="Haridas S."/>
            <person name="Albert R."/>
            <person name="Binder M."/>
            <person name="Bloem J."/>
            <person name="Labutti K."/>
            <person name="Salamov A."/>
            <person name="Andreopoulos B."/>
            <person name="Baker S."/>
            <person name="Barry K."/>
            <person name="Bills G."/>
            <person name="Bluhm B."/>
            <person name="Cannon C."/>
            <person name="Castanera R."/>
            <person name="Culley D."/>
            <person name="Daum C."/>
            <person name="Ezra D."/>
            <person name="Gonzalez J."/>
            <person name="Henrissat B."/>
            <person name="Kuo A."/>
            <person name="Liang C."/>
            <person name="Lipzen A."/>
            <person name="Lutzoni F."/>
            <person name="Magnuson J."/>
            <person name="Mondo S."/>
            <person name="Nolan M."/>
            <person name="Ohm R."/>
            <person name="Pangilinan J."/>
            <person name="Park H.-J."/>
            <person name="Ramirez L."/>
            <person name="Alfaro M."/>
            <person name="Sun H."/>
            <person name="Tritt A."/>
            <person name="Yoshinaga Y."/>
            <person name="Zwiers L.-H."/>
            <person name="Turgeon B."/>
            <person name="Goodwin S."/>
            <person name="Spatafora J."/>
            <person name="Crous P."/>
            <person name="Grigoriev I."/>
        </authorList>
    </citation>
    <scope>NUCLEOTIDE SEQUENCE</scope>
    <source>
        <strain evidence="2">CBS 121410</strain>
    </source>
</reference>
<dbReference type="Proteomes" id="UP000799776">
    <property type="component" value="Unassembled WGS sequence"/>
</dbReference>
<dbReference type="Gene3D" id="3.40.50.1820">
    <property type="entry name" value="alpha/beta hydrolase"/>
    <property type="match status" value="1"/>
</dbReference>
<dbReference type="GO" id="GO:0047372">
    <property type="term" value="F:monoacylglycerol lipase activity"/>
    <property type="evidence" value="ECO:0007669"/>
    <property type="project" value="TreeGrafter"/>
</dbReference>
<dbReference type="InterPro" id="IPR000073">
    <property type="entry name" value="AB_hydrolase_1"/>
</dbReference>
<dbReference type="PANTHER" id="PTHR43798">
    <property type="entry name" value="MONOACYLGLYCEROL LIPASE"/>
    <property type="match status" value="1"/>
</dbReference>
<dbReference type="Pfam" id="PF00561">
    <property type="entry name" value="Abhydrolase_1"/>
    <property type="match status" value="1"/>
</dbReference>
<dbReference type="EMBL" id="ML978716">
    <property type="protein sequence ID" value="KAF2088461.1"/>
    <property type="molecule type" value="Genomic_DNA"/>
</dbReference>
<evidence type="ECO:0000259" key="1">
    <source>
        <dbReference type="Pfam" id="PF00561"/>
    </source>
</evidence>
<dbReference type="SUPFAM" id="SSF53474">
    <property type="entry name" value="alpha/beta-Hydrolases"/>
    <property type="match status" value="1"/>
</dbReference>
<keyword evidence="3" id="KW-1185">Reference proteome</keyword>
<dbReference type="OrthoDB" id="19657at2759"/>
<dbReference type="PANTHER" id="PTHR43798:SF33">
    <property type="entry name" value="HYDROLASE, PUTATIVE (AFU_ORTHOLOGUE AFUA_2G14860)-RELATED"/>
    <property type="match status" value="1"/>
</dbReference>
<dbReference type="AlphaFoldDB" id="A0A9P4HZL4"/>
<feature type="domain" description="AB hydrolase-1" evidence="1">
    <location>
        <begin position="32"/>
        <end position="131"/>
    </location>
</feature>
<dbReference type="GO" id="GO:0016020">
    <property type="term" value="C:membrane"/>
    <property type="evidence" value="ECO:0007669"/>
    <property type="project" value="TreeGrafter"/>
</dbReference>
<dbReference type="GO" id="GO:0046464">
    <property type="term" value="P:acylglycerol catabolic process"/>
    <property type="evidence" value="ECO:0007669"/>
    <property type="project" value="TreeGrafter"/>
</dbReference>
<evidence type="ECO:0000313" key="2">
    <source>
        <dbReference type="EMBL" id="KAF2088461.1"/>
    </source>
</evidence>